<dbReference type="AlphaFoldDB" id="A0A9P6F9K2"/>
<dbReference type="InterPro" id="IPR006597">
    <property type="entry name" value="Sel1-like"/>
</dbReference>
<keyword evidence="8" id="KW-1185">Reference proteome</keyword>
<organism evidence="7 8">
    <name type="scientific">Mortierella hygrophila</name>
    <dbReference type="NCBI Taxonomy" id="979708"/>
    <lineage>
        <taxon>Eukaryota</taxon>
        <taxon>Fungi</taxon>
        <taxon>Fungi incertae sedis</taxon>
        <taxon>Mucoromycota</taxon>
        <taxon>Mortierellomycotina</taxon>
        <taxon>Mortierellomycetes</taxon>
        <taxon>Mortierellales</taxon>
        <taxon>Mortierellaceae</taxon>
        <taxon>Mortierella</taxon>
    </lineage>
</organism>
<dbReference type="SUPFAM" id="SSF81901">
    <property type="entry name" value="HCP-like"/>
    <property type="match status" value="1"/>
</dbReference>
<feature type="region of interest" description="Disordered" evidence="5">
    <location>
        <begin position="128"/>
        <end position="205"/>
    </location>
</feature>
<feature type="compositionally biased region" description="Polar residues" evidence="5">
    <location>
        <begin position="163"/>
        <end position="182"/>
    </location>
</feature>
<dbReference type="SMART" id="SM00671">
    <property type="entry name" value="SEL1"/>
    <property type="match status" value="1"/>
</dbReference>
<dbReference type="PANTHER" id="PTHR11102:SF160">
    <property type="entry name" value="ERAD-ASSOCIATED E3 UBIQUITIN-PROTEIN LIGASE COMPONENT HRD3"/>
    <property type="match status" value="1"/>
</dbReference>
<evidence type="ECO:0000256" key="3">
    <source>
        <dbReference type="ARBA" id="ARBA00022525"/>
    </source>
</evidence>
<evidence type="ECO:0000256" key="5">
    <source>
        <dbReference type="SAM" id="MobiDB-lite"/>
    </source>
</evidence>
<dbReference type="Pfam" id="PF20147">
    <property type="entry name" value="Crinkler"/>
    <property type="match status" value="1"/>
</dbReference>
<keyword evidence="3" id="KW-0964">Secreted</keyword>
<dbReference type="PANTHER" id="PTHR11102">
    <property type="entry name" value="SEL-1-LIKE PROTEIN"/>
    <property type="match status" value="1"/>
</dbReference>
<dbReference type="GO" id="GO:0043657">
    <property type="term" value="C:host cell"/>
    <property type="evidence" value="ECO:0007669"/>
    <property type="project" value="UniProtKB-SubCell"/>
</dbReference>
<protein>
    <recommendedName>
        <fullName evidence="6">Crinkler effector protein N-terminal domain-containing protein</fullName>
    </recommendedName>
</protein>
<evidence type="ECO:0000256" key="4">
    <source>
        <dbReference type="ARBA" id="ARBA00038101"/>
    </source>
</evidence>
<feature type="compositionally biased region" description="Low complexity" evidence="5">
    <location>
        <begin position="183"/>
        <end position="194"/>
    </location>
</feature>
<comment type="similarity">
    <text evidence="4">Belongs to the sel-1 family.</text>
</comment>
<gene>
    <name evidence="7" type="ORF">EC957_010703</name>
</gene>
<dbReference type="InterPro" id="IPR045379">
    <property type="entry name" value="Crinkler_N"/>
</dbReference>
<evidence type="ECO:0000259" key="6">
    <source>
        <dbReference type="Pfam" id="PF20147"/>
    </source>
</evidence>
<feature type="compositionally biased region" description="Low complexity" evidence="5">
    <location>
        <begin position="147"/>
        <end position="159"/>
    </location>
</feature>
<dbReference type="InterPro" id="IPR011990">
    <property type="entry name" value="TPR-like_helical_dom_sf"/>
</dbReference>
<dbReference type="InterPro" id="IPR050767">
    <property type="entry name" value="Sel1_AlgK"/>
</dbReference>
<reference evidence="7" key="1">
    <citation type="journal article" date="2020" name="Fungal Divers.">
        <title>Resolving the Mortierellaceae phylogeny through synthesis of multi-gene phylogenetics and phylogenomics.</title>
        <authorList>
            <person name="Vandepol N."/>
            <person name="Liber J."/>
            <person name="Desiro A."/>
            <person name="Na H."/>
            <person name="Kennedy M."/>
            <person name="Barry K."/>
            <person name="Grigoriev I.V."/>
            <person name="Miller A.N."/>
            <person name="O'Donnell K."/>
            <person name="Stajich J.E."/>
            <person name="Bonito G."/>
        </authorList>
    </citation>
    <scope>NUCLEOTIDE SEQUENCE</scope>
    <source>
        <strain evidence="7">NRRL 2591</strain>
    </source>
</reference>
<dbReference type="Gene3D" id="1.25.40.10">
    <property type="entry name" value="Tetratricopeptide repeat domain"/>
    <property type="match status" value="1"/>
</dbReference>
<dbReference type="GO" id="GO:0005576">
    <property type="term" value="C:extracellular region"/>
    <property type="evidence" value="ECO:0007669"/>
    <property type="project" value="UniProtKB-SubCell"/>
</dbReference>
<accession>A0A9P6F9K2</accession>
<proteinExistence type="inferred from homology"/>
<comment type="caution">
    <text evidence="7">The sequence shown here is derived from an EMBL/GenBank/DDBJ whole genome shotgun (WGS) entry which is preliminary data.</text>
</comment>
<name>A0A9P6F9K2_9FUNG</name>
<evidence type="ECO:0000313" key="7">
    <source>
        <dbReference type="EMBL" id="KAF9545618.1"/>
    </source>
</evidence>
<evidence type="ECO:0000313" key="8">
    <source>
        <dbReference type="Proteomes" id="UP000723463"/>
    </source>
</evidence>
<dbReference type="Pfam" id="PF08238">
    <property type="entry name" value="Sel1"/>
    <property type="match status" value="1"/>
</dbReference>
<sequence length="301" mass="32711">MLQDTITNVHLKLFCLVDGESTPNAFPLTIPSSETVGELRKLIKVEKAPEFDDIAADKLTLWSTLIPDRDNDEGPILLDATSEKTKLKATTKLSKVFTSELPDDTIHIIVQRPPGTDPNARTSINVRVEGNSPRPRAAPQGHDEHSASVSSSSWQGSAESQDRSPQSTPQNNGSSSRIPTEANSNLGSEGSSLNVAHVESGDDSQNDHEALRLLLRDGNQGNVDAQRKLGFIYKHGQGVPEDYTKALEWFQKAGDQGDVDSLVALAFMKKNGQGGSKNFGRFLEFGGKAIGQVVLKGHRFW</sequence>
<evidence type="ECO:0000256" key="1">
    <source>
        <dbReference type="ARBA" id="ARBA00004340"/>
    </source>
</evidence>
<feature type="domain" description="Crinkler effector protein N-terminal" evidence="6">
    <location>
        <begin position="11"/>
        <end position="111"/>
    </location>
</feature>
<comment type="subcellular location">
    <subcellularLocation>
        <location evidence="1">Host cell</location>
    </subcellularLocation>
    <subcellularLocation>
        <location evidence="2">Secreted</location>
    </subcellularLocation>
</comment>
<evidence type="ECO:0000256" key="2">
    <source>
        <dbReference type="ARBA" id="ARBA00004613"/>
    </source>
</evidence>
<dbReference type="Proteomes" id="UP000723463">
    <property type="component" value="Unassembled WGS sequence"/>
</dbReference>
<dbReference type="EMBL" id="JAAAXW010000069">
    <property type="protein sequence ID" value="KAF9545618.1"/>
    <property type="molecule type" value="Genomic_DNA"/>
</dbReference>